<feature type="region of interest" description="Disordered" evidence="1">
    <location>
        <begin position="1"/>
        <end position="48"/>
    </location>
</feature>
<dbReference type="Proteomes" id="UP001221898">
    <property type="component" value="Unassembled WGS sequence"/>
</dbReference>
<feature type="region of interest" description="Disordered" evidence="1">
    <location>
        <begin position="71"/>
        <end position="93"/>
    </location>
</feature>
<name>A0AAD7REL1_9TELE</name>
<feature type="compositionally biased region" description="Basic and acidic residues" evidence="1">
    <location>
        <begin position="20"/>
        <end position="33"/>
    </location>
</feature>
<reference evidence="2" key="1">
    <citation type="journal article" date="2023" name="Science">
        <title>Genome structures resolve the early diversification of teleost fishes.</title>
        <authorList>
            <person name="Parey E."/>
            <person name="Louis A."/>
            <person name="Montfort J."/>
            <person name="Bouchez O."/>
            <person name="Roques C."/>
            <person name="Iampietro C."/>
            <person name="Lluch J."/>
            <person name="Castinel A."/>
            <person name="Donnadieu C."/>
            <person name="Desvignes T."/>
            <person name="Floi Bucao C."/>
            <person name="Jouanno E."/>
            <person name="Wen M."/>
            <person name="Mejri S."/>
            <person name="Dirks R."/>
            <person name="Jansen H."/>
            <person name="Henkel C."/>
            <person name="Chen W.J."/>
            <person name="Zahm M."/>
            <person name="Cabau C."/>
            <person name="Klopp C."/>
            <person name="Thompson A.W."/>
            <person name="Robinson-Rechavi M."/>
            <person name="Braasch I."/>
            <person name="Lecointre G."/>
            <person name="Bobe J."/>
            <person name="Postlethwait J.H."/>
            <person name="Berthelot C."/>
            <person name="Roest Crollius H."/>
            <person name="Guiguen Y."/>
        </authorList>
    </citation>
    <scope>NUCLEOTIDE SEQUENCE</scope>
    <source>
        <strain evidence="2">NC1722</strain>
    </source>
</reference>
<gene>
    <name evidence="2" type="ORF">AAFF_G00260440</name>
</gene>
<evidence type="ECO:0000313" key="3">
    <source>
        <dbReference type="Proteomes" id="UP001221898"/>
    </source>
</evidence>
<evidence type="ECO:0000313" key="2">
    <source>
        <dbReference type="EMBL" id="KAJ8377384.1"/>
    </source>
</evidence>
<protein>
    <submittedName>
        <fullName evidence="2">Uncharacterized protein</fullName>
    </submittedName>
</protein>
<sequence length="93" mass="10725">MHFEKDTAEEGTPVPWPQRHTRDTETQRLRYRDLQTPARRLQTPTRPITWPSADLNIPSILLLVNRSLRPPVAGHPQTPPGPKADQNWFHMTG</sequence>
<dbReference type="AlphaFoldDB" id="A0AAD7REL1"/>
<dbReference type="EMBL" id="JAINUG010000355">
    <property type="protein sequence ID" value="KAJ8377384.1"/>
    <property type="molecule type" value="Genomic_DNA"/>
</dbReference>
<accession>A0AAD7REL1</accession>
<organism evidence="2 3">
    <name type="scientific">Aldrovandia affinis</name>
    <dbReference type="NCBI Taxonomy" id="143900"/>
    <lineage>
        <taxon>Eukaryota</taxon>
        <taxon>Metazoa</taxon>
        <taxon>Chordata</taxon>
        <taxon>Craniata</taxon>
        <taxon>Vertebrata</taxon>
        <taxon>Euteleostomi</taxon>
        <taxon>Actinopterygii</taxon>
        <taxon>Neopterygii</taxon>
        <taxon>Teleostei</taxon>
        <taxon>Notacanthiformes</taxon>
        <taxon>Halosauridae</taxon>
        <taxon>Aldrovandia</taxon>
    </lineage>
</organism>
<evidence type="ECO:0000256" key="1">
    <source>
        <dbReference type="SAM" id="MobiDB-lite"/>
    </source>
</evidence>
<keyword evidence="3" id="KW-1185">Reference proteome</keyword>
<comment type="caution">
    <text evidence="2">The sequence shown here is derived from an EMBL/GenBank/DDBJ whole genome shotgun (WGS) entry which is preliminary data.</text>
</comment>
<proteinExistence type="predicted"/>